<dbReference type="EMBL" id="JANBVO010000002">
    <property type="protein sequence ID" value="KAJ9156364.1"/>
    <property type="molecule type" value="Genomic_DNA"/>
</dbReference>
<dbReference type="PROSITE" id="PS50181">
    <property type="entry name" value="FBOX"/>
    <property type="match status" value="1"/>
</dbReference>
<dbReference type="InterPro" id="IPR001810">
    <property type="entry name" value="F-box_dom"/>
</dbReference>
<sequence>MDTLPPELLAQILLLLPRACLPSLRLTCTAFDAVAAPPLFRPLAPFLLDPRAAEDRLARAAGNPLLRPVSLWDAGTAVPQDMQEEPGFLGALFAGVAGRPWGKKRRAGGMDGEDGGEGEVLTARNFGVLVGREEVTEERVLAAQFMYGMYMWHVMVGRPGEQGGEEDGVSRVERFASWRPGIAVRHELPSSLEGGKL</sequence>
<name>A0AA38RS83_9PEZI</name>
<feature type="domain" description="F-box" evidence="1">
    <location>
        <begin position="1"/>
        <end position="43"/>
    </location>
</feature>
<evidence type="ECO:0000313" key="2">
    <source>
        <dbReference type="EMBL" id="KAJ9156364.1"/>
    </source>
</evidence>
<protein>
    <recommendedName>
        <fullName evidence="1">F-box domain-containing protein</fullName>
    </recommendedName>
</protein>
<dbReference type="InterPro" id="IPR036047">
    <property type="entry name" value="F-box-like_dom_sf"/>
</dbReference>
<gene>
    <name evidence="2" type="ORF">NKR23_g1295</name>
</gene>
<dbReference type="SUPFAM" id="SSF81383">
    <property type="entry name" value="F-box domain"/>
    <property type="match status" value="1"/>
</dbReference>
<dbReference type="AlphaFoldDB" id="A0AA38RS83"/>
<evidence type="ECO:0000313" key="3">
    <source>
        <dbReference type="Proteomes" id="UP001174694"/>
    </source>
</evidence>
<dbReference type="Proteomes" id="UP001174694">
    <property type="component" value="Unassembled WGS sequence"/>
</dbReference>
<evidence type="ECO:0000259" key="1">
    <source>
        <dbReference type="PROSITE" id="PS50181"/>
    </source>
</evidence>
<comment type="caution">
    <text evidence="2">The sequence shown here is derived from an EMBL/GenBank/DDBJ whole genome shotgun (WGS) entry which is preliminary data.</text>
</comment>
<reference evidence="2" key="1">
    <citation type="submission" date="2022-07" db="EMBL/GenBank/DDBJ databases">
        <title>Fungi with potential for degradation of polypropylene.</title>
        <authorList>
            <person name="Gostincar C."/>
        </authorList>
    </citation>
    <scope>NUCLEOTIDE SEQUENCE</scope>
    <source>
        <strain evidence="2">EXF-13308</strain>
    </source>
</reference>
<accession>A0AA38RS83</accession>
<proteinExistence type="predicted"/>
<keyword evidence="3" id="KW-1185">Reference proteome</keyword>
<organism evidence="2 3">
    <name type="scientific">Pleurostoma richardsiae</name>
    <dbReference type="NCBI Taxonomy" id="41990"/>
    <lineage>
        <taxon>Eukaryota</taxon>
        <taxon>Fungi</taxon>
        <taxon>Dikarya</taxon>
        <taxon>Ascomycota</taxon>
        <taxon>Pezizomycotina</taxon>
        <taxon>Sordariomycetes</taxon>
        <taxon>Sordariomycetidae</taxon>
        <taxon>Calosphaeriales</taxon>
        <taxon>Pleurostomataceae</taxon>
        <taxon>Pleurostoma</taxon>
    </lineage>
</organism>